<keyword evidence="2" id="KW-1185">Reference proteome</keyword>
<reference evidence="1 2" key="1">
    <citation type="submission" date="2020-08" db="EMBL/GenBank/DDBJ databases">
        <title>Genomic Encyclopedia of Type Strains, Phase IV (KMG-IV): sequencing the most valuable type-strain genomes for metagenomic binning, comparative biology and taxonomic classification.</title>
        <authorList>
            <person name="Goeker M."/>
        </authorList>
    </citation>
    <scope>NUCLEOTIDE SEQUENCE [LARGE SCALE GENOMIC DNA]</scope>
    <source>
        <strain evidence="1 2">DSM 12706</strain>
    </source>
</reference>
<sequence length="276" mass="30604">MTVALVDFVNEAPPVSKLGAVPQYLRPCVGGSAIDVFLRRVRETLSYGSSTTLISNDFIGRLLVLGVVAASEAYFREVLSQSMTLCPVARSAAAAKTINLGGLLWHGREGFSRSAFDNSSFSSAKELKSAAQEYIGFKLAESSFGALLQEFDKVCQIRHGIVHGDGVLPGKNAVQLDVPPQQTPVMIVVRFDQLQEVASVVTTLVVTFNRELFALMCQRWAIEWRKRDDWRPDLEGILFSRIWKVFLSEEERKVRKGKSKLTKQACMAATRNQFGI</sequence>
<dbReference type="AlphaFoldDB" id="A0A7W8DZ82"/>
<gene>
    <name evidence="1" type="ORF">HNR60_002324</name>
</gene>
<dbReference type="RefSeq" id="WP_184257518.1">
    <property type="nucleotide sequence ID" value="NZ_JACHIH010000012.1"/>
</dbReference>
<dbReference type="Proteomes" id="UP000542353">
    <property type="component" value="Unassembled WGS sequence"/>
</dbReference>
<protein>
    <recommendedName>
        <fullName evidence="3">RiboL-PSP-HEPN domain-containing protein</fullName>
    </recommendedName>
</protein>
<evidence type="ECO:0000313" key="1">
    <source>
        <dbReference type="EMBL" id="MBB5047567.1"/>
    </source>
</evidence>
<dbReference type="EMBL" id="JACHIH010000012">
    <property type="protein sequence ID" value="MBB5047567.1"/>
    <property type="molecule type" value="Genomic_DNA"/>
</dbReference>
<evidence type="ECO:0008006" key="3">
    <source>
        <dbReference type="Google" id="ProtNLM"/>
    </source>
</evidence>
<comment type="caution">
    <text evidence="1">The sequence shown here is derived from an EMBL/GenBank/DDBJ whole genome shotgun (WGS) entry which is preliminary data.</text>
</comment>
<accession>A0A7W8DZ82</accession>
<evidence type="ECO:0000313" key="2">
    <source>
        <dbReference type="Proteomes" id="UP000542353"/>
    </source>
</evidence>
<name>A0A7W8DZ82_9BRAD</name>
<proteinExistence type="predicted"/>
<organism evidence="1 2">
    <name type="scientific">Rhodopseudomonas rhenobacensis</name>
    <dbReference type="NCBI Taxonomy" id="87461"/>
    <lineage>
        <taxon>Bacteria</taxon>
        <taxon>Pseudomonadati</taxon>
        <taxon>Pseudomonadota</taxon>
        <taxon>Alphaproteobacteria</taxon>
        <taxon>Hyphomicrobiales</taxon>
        <taxon>Nitrobacteraceae</taxon>
        <taxon>Rhodopseudomonas</taxon>
    </lineage>
</organism>